<dbReference type="PROSITE" id="PS51257">
    <property type="entry name" value="PROKAR_LIPOPROTEIN"/>
    <property type="match status" value="1"/>
</dbReference>
<comment type="caution">
    <text evidence="1">The sequence shown here is derived from an EMBL/GenBank/DDBJ whole genome shotgun (WGS) entry which is preliminary data.</text>
</comment>
<dbReference type="EMBL" id="QUMU01000011">
    <property type="protein sequence ID" value="REG26454.1"/>
    <property type="molecule type" value="Genomic_DNA"/>
</dbReference>
<accession>A0ABX9JSN2</accession>
<name>A0ABX9JSN2_9BACT</name>
<proteinExistence type="predicted"/>
<organism evidence="1 2">
    <name type="scientific">Archangium gephyra</name>
    <dbReference type="NCBI Taxonomy" id="48"/>
    <lineage>
        <taxon>Bacteria</taxon>
        <taxon>Pseudomonadati</taxon>
        <taxon>Myxococcota</taxon>
        <taxon>Myxococcia</taxon>
        <taxon>Myxococcales</taxon>
        <taxon>Cystobacterineae</taxon>
        <taxon>Archangiaceae</taxon>
        <taxon>Archangium</taxon>
    </lineage>
</organism>
<dbReference type="Gene3D" id="3.20.20.80">
    <property type="entry name" value="Glycosidases"/>
    <property type="match status" value="1"/>
</dbReference>
<gene>
    <name evidence="1" type="ORF">ATI61_1113</name>
</gene>
<sequence>MRPSRHFFTTLLLLGLGCFVAGLPGCSPLPSDSEGLLEVLPRALGEQSLVRGSHRTIAGYDPTHRVGILYFVNHTPPTFTSNTSGTSVTVEKVLRGTNTYSQFYGGNPDNGFAVGYLYHHQPQAGFYCLYETVTDPTYPADAVAHANNWWCPDPAGTAARHAQMLVAAGIDYVILDLSNNVALDAGTLLLALRPAEILFREWDKLRAQGIPTPQIAVWAPTPAGSTLWQRYLKLYNTYPDLALTHEAGGSEQGRKVFFYVDAADSRRPDASLLHSIHLNGGAADVRPVPMWTHANADGSFGSSYRWAFMSPCTVSGKPVTSLVELAECNQPWTSGSAIGSSVTVGPSYQHEGGYPSLPFQSPGKLRGLTLKKQFRRAFSLRPTYLLVSGFNEHASGRWDSAYGHLPNLYASGLEYDAHGVKQFIDGYGAEFTRDLEPTHEYGSLYWDLTRSCINRYKSGTCGAVGGVDCCNLGHDYVNVHSLAEVNQGNGFAFKHFVSVSRSEISPFLSSIYWRAVCNRFPGTNDFCVNTGEPEYQAGPFIAFSAAGTGRTAVYRCYNTNNGKHFLSINPQAECPAPAITGGSTPLFYVSASKNGETPRALRRCYHRTYGSHFHAVGLRCPTGTEDAPPFGFVK</sequence>
<reference evidence="1 2" key="1">
    <citation type="submission" date="2018-08" db="EMBL/GenBank/DDBJ databases">
        <title>Genomic Encyclopedia of Archaeal and Bacterial Type Strains, Phase II (KMG-II): from individual species to whole genera.</title>
        <authorList>
            <person name="Goeker M."/>
        </authorList>
    </citation>
    <scope>NUCLEOTIDE SEQUENCE [LARGE SCALE GENOMIC DNA]</scope>
    <source>
        <strain evidence="1 2">DSM 2261</strain>
    </source>
</reference>
<dbReference type="Proteomes" id="UP000256345">
    <property type="component" value="Unassembled WGS sequence"/>
</dbReference>
<evidence type="ECO:0000313" key="1">
    <source>
        <dbReference type="EMBL" id="REG26454.1"/>
    </source>
</evidence>
<dbReference type="RefSeq" id="WP_047860167.1">
    <property type="nucleotide sequence ID" value="NZ_CP011509.1"/>
</dbReference>
<keyword evidence="2" id="KW-1185">Reference proteome</keyword>
<protein>
    <submittedName>
        <fullName evidence="1">Uncharacterized protein</fullName>
    </submittedName>
</protein>
<evidence type="ECO:0000313" key="2">
    <source>
        <dbReference type="Proteomes" id="UP000256345"/>
    </source>
</evidence>